<evidence type="ECO:0000259" key="1">
    <source>
        <dbReference type="Pfam" id="PF04851"/>
    </source>
</evidence>
<sequence>MKLKFKVQAYQTNAVEAVVDCFAGQPRSDGISYRIDPGRSKQIKAEEAGFKNADLQIPKSEVLKNIQAVQRHQNLPISDKLISSAGCDYNLDIEMETGTGKTYCYVKTMFEMHKRYGWSKFIIMVPSIAIREGVQKSLQITAEHFTETYGKKARFFTYNSKRLHELESFSSDAGINVMVINTQAFAAKGKDQRRIYMELDDFQSRRPIDVISRNRPILILDEPQKMEGKATTKALEEFHPLMILRYSATHTTQHNKVHRLDALDAFNQKLVKKIAVRGIQTRGLAGTAPYMYLEGIEVSKKAPIARIEMEVKLANGDIKRQLKRLEFGRDLLSVSNGLQAYNGFTISQIDANKDTVEFTNGFELRAGEATQDLSEEHMRRIQIRETIRAHFEKEQTLFAKGIKVLSLFFIDTVSRYRDYDAEDTKGHYAQVFEEEYEILRDEYLSTLPLEYQDYRAFLERDEVGKVHEGYFSIDKKNRLVDPSVKKTGEEKGLSDDESAYDLILRNKERLLSQNEPVRFIFSHSALREGWDNPNVFTMCMLNRANSNVRRRQEVGRGLRLCVNQTGERMDHPSVVHDINVLTVVASESYKDFVSNLQKEISDALVARPRKANEAYFKEKVLRTEHGDVPVTSEMAAQIEFYLIQNGYVDHQRQVVEAYHTAKAEEALAPLPDTLMQYAPQVFELVDSVFSADALSRIVDDGRKPKTNPLNDNFEKKAFKELWERINQKAVYRVDFDSDELVEKCVAALNKELNVTPLQYTVQVGSQGDSLTAEQLSDGKGFKVKDTRIEYGQSAFSSVKYDLLQEVSENAQLTRHTVARILSSMEKAVFDQFKKNPEQFISEASRLIKEQKATVIIERLTYDAVEERHDVGIFTAAQTGNDFSKATEKLTKHVFDHAIVDSNVEREFVAELDTSSEVVVYAKLPRGFLIPTPVGDYNPDWAISFEEGSVRHIYFVAETKGSMSSMKLRPDELTKIECARKFFAEISKADLPNNVRYDVVDSYSKLMDLVARQ</sequence>
<organism evidence="3 4">
    <name type="scientific">Nereida ignava</name>
    <dbReference type="NCBI Taxonomy" id="282199"/>
    <lineage>
        <taxon>Bacteria</taxon>
        <taxon>Pseudomonadati</taxon>
        <taxon>Pseudomonadota</taxon>
        <taxon>Alphaproteobacteria</taxon>
        <taxon>Rhodobacterales</taxon>
        <taxon>Roseobacteraceae</taxon>
        <taxon>Nereida</taxon>
    </lineage>
</organism>
<dbReference type="Pfam" id="PF19778">
    <property type="entry name" value="RE_endonuc"/>
    <property type="match status" value="1"/>
</dbReference>
<accession>A0A0U1NNH5</accession>
<dbReference type="InterPro" id="IPR006935">
    <property type="entry name" value="Helicase/UvrB_N"/>
</dbReference>
<dbReference type="STRING" id="282199.GCA_001049735_02350"/>
<dbReference type="AlphaFoldDB" id="A0A0U1NNH5"/>
<dbReference type="SUPFAM" id="SSF52540">
    <property type="entry name" value="P-loop containing nucleoside triphosphate hydrolases"/>
    <property type="match status" value="1"/>
</dbReference>
<dbReference type="GO" id="GO:0015668">
    <property type="term" value="F:type III site-specific deoxyribonuclease activity"/>
    <property type="evidence" value="ECO:0007669"/>
    <property type="project" value="InterPro"/>
</dbReference>
<dbReference type="InterPro" id="IPR045572">
    <property type="entry name" value="RE_endonuc_C"/>
</dbReference>
<dbReference type="RefSeq" id="WP_048599709.1">
    <property type="nucleotide sequence ID" value="NZ_CVPC01000015.1"/>
</dbReference>
<dbReference type="GO" id="GO:0005524">
    <property type="term" value="F:ATP binding"/>
    <property type="evidence" value="ECO:0007669"/>
    <property type="project" value="InterPro"/>
</dbReference>
<evidence type="ECO:0000313" key="4">
    <source>
        <dbReference type="Proteomes" id="UP000048949"/>
    </source>
</evidence>
<proteinExistence type="predicted"/>
<dbReference type="GO" id="GO:0003677">
    <property type="term" value="F:DNA binding"/>
    <property type="evidence" value="ECO:0007669"/>
    <property type="project" value="InterPro"/>
</dbReference>
<dbReference type="InterPro" id="IPR027417">
    <property type="entry name" value="P-loop_NTPase"/>
</dbReference>
<dbReference type="REBASE" id="141158">
    <property type="entry name" value="Nin16309ORF2352P"/>
</dbReference>
<keyword evidence="4" id="KW-1185">Reference proteome</keyword>
<dbReference type="OrthoDB" id="9804145at2"/>
<protein>
    <submittedName>
        <fullName evidence="3">Type III restriction-modification system StyLTI enzyme res</fullName>
    </submittedName>
</protein>
<feature type="domain" description="Type III restriction enzyme C-terminal endonuclease" evidence="2">
    <location>
        <begin position="891"/>
        <end position="1000"/>
    </location>
</feature>
<dbReference type="EMBL" id="CVQV01000015">
    <property type="protein sequence ID" value="CRK76294.1"/>
    <property type="molecule type" value="Genomic_DNA"/>
</dbReference>
<evidence type="ECO:0000259" key="2">
    <source>
        <dbReference type="Pfam" id="PF19778"/>
    </source>
</evidence>
<dbReference type="Pfam" id="PF04851">
    <property type="entry name" value="ResIII"/>
    <property type="match status" value="1"/>
</dbReference>
<gene>
    <name evidence="3" type="ORF">NIG5292_02351</name>
</gene>
<evidence type="ECO:0000313" key="3">
    <source>
        <dbReference type="EMBL" id="CRK76294.1"/>
    </source>
</evidence>
<dbReference type="Gene3D" id="3.40.50.300">
    <property type="entry name" value="P-loop containing nucleotide triphosphate hydrolases"/>
    <property type="match status" value="2"/>
</dbReference>
<feature type="domain" description="Helicase/UvrB N-terminal" evidence="1">
    <location>
        <begin position="67"/>
        <end position="250"/>
    </location>
</feature>
<dbReference type="Proteomes" id="UP000048949">
    <property type="component" value="Unassembled WGS sequence"/>
</dbReference>
<reference evidence="3 4" key="1">
    <citation type="submission" date="2015-04" db="EMBL/GenBank/DDBJ databases">
        <authorList>
            <person name="Syromyatnikov M.Y."/>
            <person name="Popov V.N."/>
        </authorList>
    </citation>
    <scope>NUCLEOTIDE SEQUENCE [LARGE SCALE GENOMIC DNA]</scope>
    <source>
        <strain evidence="3 4">CECT 5292</strain>
    </source>
</reference>
<name>A0A0U1NNH5_9RHOB</name>